<dbReference type="EMBL" id="JWIN03000016">
    <property type="protein sequence ID" value="KAB1266116.1"/>
    <property type="molecule type" value="Genomic_DNA"/>
</dbReference>
<dbReference type="AlphaFoldDB" id="A0A5N4D520"/>
<name>A0A5N4D520_CAMDR</name>
<evidence type="ECO:0000313" key="2">
    <source>
        <dbReference type="Proteomes" id="UP000299084"/>
    </source>
</evidence>
<evidence type="ECO:0000313" key="1">
    <source>
        <dbReference type="EMBL" id="KAB1266116.1"/>
    </source>
</evidence>
<dbReference type="Proteomes" id="UP000299084">
    <property type="component" value="Unassembled WGS sequence"/>
</dbReference>
<organism evidence="1 2">
    <name type="scientific">Camelus dromedarius</name>
    <name type="common">Dromedary</name>
    <name type="synonym">Arabian camel</name>
    <dbReference type="NCBI Taxonomy" id="9838"/>
    <lineage>
        <taxon>Eukaryota</taxon>
        <taxon>Metazoa</taxon>
        <taxon>Chordata</taxon>
        <taxon>Craniata</taxon>
        <taxon>Vertebrata</taxon>
        <taxon>Euteleostomi</taxon>
        <taxon>Mammalia</taxon>
        <taxon>Eutheria</taxon>
        <taxon>Laurasiatheria</taxon>
        <taxon>Artiodactyla</taxon>
        <taxon>Tylopoda</taxon>
        <taxon>Camelidae</taxon>
        <taxon>Camelus</taxon>
    </lineage>
</organism>
<accession>A0A5N4D520</accession>
<proteinExistence type="predicted"/>
<protein>
    <submittedName>
        <fullName evidence="1">Uncharacterized protein</fullName>
    </submittedName>
</protein>
<reference evidence="1 2" key="1">
    <citation type="journal article" date="2019" name="Mol. Ecol. Resour.">
        <title>Improving Illumina assemblies with Hi-C and long reads: an example with the North African dromedary.</title>
        <authorList>
            <person name="Elbers J.P."/>
            <person name="Rogers M.F."/>
            <person name="Perelman P.L."/>
            <person name="Proskuryakova A.A."/>
            <person name="Serdyukova N.A."/>
            <person name="Johnson W.E."/>
            <person name="Horin P."/>
            <person name="Corander J."/>
            <person name="Murphy D."/>
            <person name="Burger P.A."/>
        </authorList>
    </citation>
    <scope>NUCLEOTIDE SEQUENCE [LARGE SCALE GENOMIC DNA]</scope>
    <source>
        <strain evidence="1">Drom800</strain>
        <tissue evidence="1">Blood</tissue>
    </source>
</reference>
<comment type="caution">
    <text evidence="1">The sequence shown here is derived from an EMBL/GenBank/DDBJ whole genome shotgun (WGS) entry which is preliminary data.</text>
</comment>
<sequence>METLIGVLGEEEGQGPVVQLTFHCCGTVLLDLPEKIPGWERGSQKRYRHLEFWKRFCRYSETPCASGRVDFLERPVMGFVFRTEHNLAQSKKKTGTFSESFLNCVLVLPPRRPSPNRIC</sequence>
<keyword evidence="2" id="KW-1185">Reference proteome</keyword>
<gene>
    <name evidence="1" type="ORF">Cadr_000019520</name>
</gene>